<dbReference type="Proteomes" id="UP000662747">
    <property type="component" value="Chromosome"/>
</dbReference>
<dbReference type="PANTHER" id="PTHR11959:SF1">
    <property type="entry name" value="4-HYDROXYPHENYLPYRUVATE DIOXYGENASE"/>
    <property type="match status" value="1"/>
</dbReference>
<dbReference type="CDD" id="cd07250">
    <property type="entry name" value="HPPD_C_like"/>
    <property type="match status" value="1"/>
</dbReference>
<dbReference type="InterPro" id="IPR037523">
    <property type="entry name" value="VOC_core"/>
</dbReference>
<comment type="similarity">
    <text evidence="2">Belongs to the 4HPPD family.</text>
</comment>
<keyword evidence="7" id="KW-0560">Oxidoreductase</keyword>
<dbReference type="InterPro" id="IPR029068">
    <property type="entry name" value="Glyas_Bleomycin-R_OHBP_Dase"/>
</dbReference>
<dbReference type="EMBL" id="CP071090">
    <property type="protein sequence ID" value="QSQ27229.1"/>
    <property type="molecule type" value="Genomic_DNA"/>
</dbReference>
<evidence type="ECO:0000256" key="4">
    <source>
        <dbReference type="ARBA" id="ARBA00022737"/>
    </source>
</evidence>
<keyword evidence="4" id="KW-0677">Repeat</keyword>
<evidence type="ECO:0000256" key="1">
    <source>
        <dbReference type="ARBA" id="ARBA00001962"/>
    </source>
</evidence>
<dbReference type="InterPro" id="IPR041736">
    <property type="entry name" value="4OHPhenylPyrv_dOase_N"/>
</dbReference>
<evidence type="ECO:0000256" key="5">
    <source>
        <dbReference type="ARBA" id="ARBA00023004"/>
    </source>
</evidence>
<dbReference type="InterPro" id="IPR004360">
    <property type="entry name" value="Glyas_Fos-R_dOase_dom"/>
</dbReference>
<accession>A0ABX7P9Q5</accession>
<dbReference type="GO" id="GO:0003868">
    <property type="term" value="F:4-hydroxyphenylpyruvate dioxygenase activity"/>
    <property type="evidence" value="ECO:0007669"/>
    <property type="project" value="UniProtKB-EC"/>
</dbReference>
<keyword evidence="7" id="KW-0223">Dioxygenase</keyword>
<evidence type="ECO:0000259" key="6">
    <source>
        <dbReference type="PROSITE" id="PS51819"/>
    </source>
</evidence>
<dbReference type="InterPro" id="IPR005956">
    <property type="entry name" value="4OHPhenylPyrv_dOase"/>
</dbReference>
<dbReference type="InterPro" id="IPR041735">
    <property type="entry name" value="4OHPhenylPyrv_dOase_C"/>
</dbReference>
<dbReference type="CDD" id="cd08342">
    <property type="entry name" value="HPPD_N_like"/>
    <property type="match status" value="1"/>
</dbReference>
<protein>
    <submittedName>
        <fullName evidence="7">4-hydroxyphenylpyruvate dioxygenase</fullName>
        <ecNumber evidence="7">1.13.11.27</ecNumber>
    </submittedName>
</protein>
<feature type="domain" description="VOC" evidence="6">
    <location>
        <begin position="5"/>
        <end position="135"/>
    </location>
</feature>
<feature type="domain" description="VOC" evidence="6">
    <location>
        <begin position="162"/>
        <end position="314"/>
    </location>
</feature>
<evidence type="ECO:0000313" key="8">
    <source>
        <dbReference type="Proteomes" id="UP000662747"/>
    </source>
</evidence>
<comment type="cofactor">
    <cofactor evidence="1">
        <name>Fe cation</name>
        <dbReference type="ChEBI" id="CHEBI:24875"/>
    </cofactor>
</comment>
<dbReference type="PIRSF" id="PIRSF009283">
    <property type="entry name" value="HPP_dOase"/>
    <property type="match status" value="1"/>
</dbReference>
<proteinExistence type="inferred from homology"/>
<dbReference type="Pfam" id="PF00903">
    <property type="entry name" value="Glyoxalase"/>
    <property type="match status" value="2"/>
</dbReference>
<keyword evidence="5" id="KW-0408">Iron</keyword>
<dbReference type="RefSeq" id="WP_206728756.1">
    <property type="nucleotide sequence ID" value="NZ_CP071090.1"/>
</dbReference>
<dbReference type="SUPFAM" id="SSF54593">
    <property type="entry name" value="Glyoxalase/Bleomycin resistance protein/Dihydroxybiphenyl dioxygenase"/>
    <property type="match status" value="1"/>
</dbReference>
<dbReference type="Gene3D" id="3.10.180.10">
    <property type="entry name" value="2,3-Dihydroxybiphenyl 1,2-Dioxygenase, domain 1"/>
    <property type="match status" value="2"/>
</dbReference>
<keyword evidence="8" id="KW-1185">Reference proteome</keyword>
<evidence type="ECO:0000256" key="3">
    <source>
        <dbReference type="ARBA" id="ARBA00022723"/>
    </source>
</evidence>
<gene>
    <name evidence="7" type="primary">hppD</name>
    <name evidence="7" type="ORF">JY651_20960</name>
</gene>
<reference evidence="7 8" key="1">
    <citation type="submission" date="2021-02" db="EMBL/GenBank/DDBJ databases">
        <title>De Novo genome assembly of isolated myxobacteria.</title>
        <authorList>
            <person name="Stevens D.C."/>
        </authorList>
    </citation>
    <scope>NUCLEOTIDE SEQUENCE [LARGE SCALE GENOMIC DNA]</scope>
    <source>
        <strain evidence="8">SCPEA02</strain>
    </source>
</reference>
<dbReference type="PANTHER" id="PTHR11959">
    <property type="entry name" value="4-HYDROXYPHENYLPYRUVATE DIOXYGENASE"/>
    <property type="match status" value="1"/>
</dbReference>
<dbReference type="NCBIfam" id="TIGR01263">
    <property type="entry name" value="4HPPD"/>
    <property type="match status" value="1"/>
</dbReference>
<organism evidence="7 8">
    <name type="scientific">Pyxidicoccus parkwayensis</name>
    <dbReference type="NCBI Taxonomy" id="2813578"/>
    <lineage>
        <taxon>Bacteria</taxon>
        <taxon>Pseudomonadati</taxon>
        <taxon>Myxococcota</taxon>
        <taxon>Myxococcia</taxon>
        <taxon>Myxococcales</taxon>
        <taxon>Cystobacterineae</taxon>
        <taxon>Myxococcaceae</taxon>
        <taxon>Pyxidicoccus</taxon>
    </lineage>
</organism>
<keyword evidence="3" id="KW-0479">Metal-binding</keyword>
<evidence type="ECO:0000313" key="7">
    <source>
        <dbReference type="EMBL" id="QSQ27229.1"/>
    </source>
</evidence>
<dbReference type="PROSITE" id="PS51819">
    <property type="entry name" value="VOC"/>
    <property type="match status" value="2"/>
</dbReference>
<evidence type="ECO:0000256" key="2">
    <source>
        <dbReference type="ARBA" id="ARBA00005877"/>
    </source>
</evidence>
<sequence>MDFTSVDHVELYVGDAMLSAYFFCHALGFRMVAHAAPESGLEGRRSIVLKQGSSRLVVTSALGATGPVAEYVREHGDGVKDVAFATPDAAGAFAEAVRRGAKPVMEPVTYEGAGGRVVKATIAGPGDLVHSFIQRDGATSGFLPDVYLPLETPPMGEELFTALDHVALCLERGTLMDAASFYRDVLGFEQTHEENVRTEYSGMNSRVMQTAGGRICFPMQEPYTGTRRGQLEDFLVAHGGSGVQHLAFLAPDIAHAVDALRRSGMKILDAPPGYYESLESRLGDLGGFGREALQERNILMDRDAWGHLLQVFTRTQHARRTLFFEVIQRQAARGFGGANIQALYEAKERETLRATR</sequence>
<name>A0ABX7P9Q5_9BACT</name>
<dbReference type="EC" id="1.13.11.27" evidence="7"/>